<reference evidence="11" key="1">
    <citation type="journal article" date="2021" name="bioRxiv">
        <title>Whole Genome Assembly and Annotation of Northern Wild Rice, Zizania palustris L., Supports a Whole Genome Duplication in the Zizania Genus.</title>
        <authorList>
            <person name="Haas M."/>
            <person name="Kono T."/>
            <person name="Macchietto M."/>
            <person name="Millas R."/>
            <person name="McGilp L."/>
            <person name="Shao M."/>
            <person name="Duquette J."/>
            <person name="Hirsch C.N."/>
            <person name="Kimball J."/>
        </authorList>
    </citation>
    <scope>NUCLEOTIDE SEQUENCE</scope>
    <source>
        <tissue evidence="11">Fresh leaf tissue</tissue>
    </source>
</reference>
<keyword evidence="9" id="KW-0812">Transmembrane</keyword>
<evidence type="ECO:0000256" key="5">
    <source>
        <dbReference type="ARBA" id="ARBA00013211"/>
    </source>
</evidence>
<name>A0A8J5W159_ZIZPA</name>
<feature type="compositionally biased region" description="Basic and acidic residues" evidence="8">
    <location>
        <begin position="25"/>
        <end position="40"/>
    </location>
</feature>
<organism evidence="11 12">
    <name type="scientific">Zizania palustris</name>
    <name type="common">Northern wild rice</name>
    <dbReference type="NCBI Taxonomy" id="103762"/>
    <lineage>
        <taxon>Eukaryota</taxon>
        <taxon>Viridiplantae</taxon>
        <taxon>Streptophyta</taxon>
        <taxon>Embryophyta</taxon>
        <taxon>Tracheophyta</taxon>
        <taxon>Spermatophyta</taxon>
        <taxon>Magnoliopsida</taxon>
        <taxon>Liliopsida</taxon>
        <taxon>Poales</taxon>
        <taxon>Poaceae</taxon>
        <taxon>BOP clade</taxon>
        <taxon>Oryzoideae</taxon>
        <taxon>Oryzeae</taxon>
        <taxon>Zizaniinae</taxon>
        <taxon>Zizania</taxon>
    </lineage>
</organism>
<comment type="catalytic activity">
    <reaction evidence="1">
        <text>a 1-acyl-sn-glycero-3-phosphate + an acyl-CoA = a 1,2-diacyl-sn-glycero-3-phosphate + CoA</text>
        <dbReference type="Rhea" id="RHEA:19709"/>
        <dbReference type="ChEBI" id="CHEBI:57287"/>
        <dbReference type="ChEBI" id="CHEBI:57970"/>
        <dbReference type="ChEBI" id="CHEBI:58342"/>
        <dbReference type="ChEBI" id="CHEBI:58608"/>
        <dbReference type="EC" id="2.3.1.51"/>
    </reaction>
</comment>
<dbReference type="InterPro" id="IPR032098">
    <property type="entry name" value="Acyltransf_C"/>
</dbReference>
<dbReference type="EC" id="2.3.1.51" evidence="5"/>
<evidence type="ECO:0000256" key="9">
    <source>
        <dbReference type="SAM" id="Phobius"/>
    </source>
</evidence>
<protein>
    <recommendedName>
        <fullName evidence="5">1-acylglycerol-3-phosphate O-acyltransferase</fullName>
        <ecNumber evidence="5">2.3.1.51</ecNumber>
    </recommendedName>
</protein>
<comment type="pathway">
    <text evidence="2">Phospholipid metabolism; CDP-diacylglycerol biosynthesis; CDP-diacylglycerol from sn-glycerol 3-phosphate: step 2/3.</text>
</comment>
<sequence>MCVNDEGGTWRLETGKVKGCLLKETDQRAGGDRLTDNNGERRRRLRHGLDGVDEPRDADDLGWNAPCLSHCHAGPSPTHPPNINPPPPVKPLPTQTGKPPPRPRPGSSAARSGRRRPAAPAARRFISLVEFAWSHWCWGCDIFKKQDFTFYSYMMNGSTGSQGRHVNGSQVQSDVERKWEIDEPLIRKRLSELKNPHDPLWLAVFPEGTDYTEKKCIKSQEYAAEHGLPILNNVLLPKTKGFNCCLQELRGSIDSVYDITIAYKHRLPTFLDNVYGIDPSEVHIHVKIIQLSDIPASEDEVADWLIERFELKDKLLSDFSTLGCFPNEGTESELSTLKCAANFVAVICTTSILMYLTMFSSVWFKIFVVFSSALLTIATYYSIHLPQLLCSPEAGGTHAKKP</sequence>
<keyword evidence="7" id="KW-0012">Acyltransferase</keyword>
<feature type="compositionally biased region" description="Pro residues" evidence="8">
    <location>
        <begin position="77"/>
        <end position="91"/>
    </location>
</feature>
<dbReference type="GO" id="GO:0016024">
    <property type="term" value="P:CDP-diacylglycerol biosynthetic process"/>
    <property type="evidence" value="ECO:0007669"/>
    <property type="project" value="UniProtKB-UniPathway"/>
</dbReference>
<feature type="transmembrane region" description="Helical" evidence="9">
    <location>
        <begin position="340"/>
        <end position="356"/>
    </location>
</feature>
<keyword evidence="9" id="KW-0472">Membrane</keyword>
<keyword evidence="12" id="KW-1185">Reference proteome</keyword>
<dbReference type="CDD" id="cd07990">
    <property type="entry name" value="LPLAT_LCLAT1-like"/>
    <property type="match status" value="1"/>
</dbReference>
<keyword evidence="6" id="KW-0808">Transferase</keyword>
<feature type="domain" description="Acyltransferase C-terminal" evidence="10">
    <location>
        <begin position="274"/>
        <end position="344"/>
    </location>
</feature>
<evidence type="ECO:0000256" key="3">
    <source>
        <dbReference type="ARBA" id="ARBA00005189"/>
    </source>
</evidence>
<feature type="region of interest" description="Disordered" evidence="8">
    <location>
        <begin position="25"/>
        <end position="57"/>
    </location>
</feature>
<dbReference type="PANTHER" id="PTHR10983">
    <property type="entry name" value="1-ACYLGLYCEROL-3-PHOSPHATE ACYLTRANSFERASE-RELATED"/>
    <property type="match status" value="1"/>
</dbReference>
<dbReference type="GO" id="GO:0012505">
    <property type="term" value="C:endomembrane system"/>
    <property type="evidence" value="ECO:0007669"/>
    <property type="project" value="TreeGrafter"/>
</dbReference>
<comment type="pathway">
    <text evidence="3">Lipid metabolism.</text>
</comment>
<accession>A0A8J5W159</accession>
<evidence type="ECO:0000256" key="4">
    <source>
        <dbReference type="ARBA" id="ARBA00008655"/>
    </source>
</evidence>
<dbReference type="OrthoDB" id="189226at2759"/>
<feature type="region of interest" description="Disordered" evidence="8">
    <location>
        <begin position="74"/>
        <end position="118"/>
    </location>
</feature>
<evidence type="ECO:0000256" key="7">
    <source>
        <dbReference type="ARBA" id="ARBA00023315"/>
    </source>
</evidence>
<evidence type="ECO:0000256" key="2">
    <source>
        <dbReference type="ARBA" id="ARBA00004728"/>
    </source>
</evidence>
<evidence type="ECO:0000256" key="6">
    <source>
        <dbReference type="ARBA" id="ARBA00022679"/>
    </source>
</evidence>
<keyword evidence="9" id="KW-1133">Transmembrane helix</keyword>
<dbReference type="Pfam" id="PF16076">
    <property type="entry name" value="Acyltransf_C"/>
    <property type="match status" value="1"/>
</dbReference>
<reference evidence="11" key="2">
    <citation type="submission" date="2021-02" db="EMBL/GenBank/DDBJ databases">
        <authorList>
            <person name="Kimball J.A."/>
            <person name="Haas M.W."/>
            <person name="Macchietto M."/>
            <person name="Kono T."/>
            <person name="Duquette J."/>
            <person name="Shao M."/>
        </authorList>
    </citation>
    <scope>NUCLEOTIDE SEQUENCE</scope>
    <source>
        <tissue evidence="11">Fresh leaf tissue</tissue>
    </source>
</reference>
<evidence type="ECO:0000313" key="12">
    <source>
        <dbReference type="Proteomes" id="UP000729402"/>
    </source>
</evidence>
<dbReference type="GO" id="GO:0003841">
    <property type="term" value="F:1-acylglycerol-3-phosphate O-acyltransferase activity"/>
    <property type="evidence" value="ECO:0007669"/>
    <property type="project" value="UniProtKB-EC"/>
</dbReference>
<dbReference type="Proteomes" id="UP000729402">
    <property type="component" value="Unassembled WGS sequence"/>
</dbReference>
<dbReference type="AlphaFoldDB" id="A0A8J5W159"/>
<dbReference type="EMBL" id="JAAALK010000284">
    <property type="protein sequence ID" value="KAG8068119.1"/>
    <property type="molecule type" value="Genomic_DNA"/>
</dbReference>
<gene>
    <name evidence="11" type="ORF">GUJ93_ZPchr0005g14525</name>
</gene>
<evidence type="ECO:0000259" key="10">
    <source>
        <dbReference type="Pfam" id="PF16076"/>
    </source>
</evidence>
<dbReference type="PANTHER" id="PTHR10983:SF28">
    <property type="entry name" value="1-ACYLGLYCEROL-3-PHOSPHATE O-ACYLTRANSFERASE"/>
    <property type="match status" value="1"/>
</dbReference>
<feature type="transmembrane region" description="Helical" evidence="9">
    <location>
        <begin position="363"/>
        <end position="383"/>
    </location>
</feature>
<comment type="caution">
    <text evidence="11">The sequence shown here is derived from an EMBL/GenBank/DDBJ whole genome shotgun (WGS) entry which is preliminary data.</text>
</comment>
<feature type="compositionally biased region" description="Basic and acidic residues" evidence="8">
    <location>
        <begin position="47"/>
        <end position="57"/>
    </location>
</feature>
<evidence type="ECO:0000313" key="11">
    <source>
        <dbReference type="EMBL" id="KAG8068119.1"/>
    </source>
</evidence>
<dbReference type="UniPathway" id="UPA00557">
    <property type="reaction ID" value="UER00613"/>
</dbReference>
<proteinExistence type="inferred from homology"/>
<evidence type="ECO:0000256" key="8">
    <source>
        <dbReference type="SAM" id="MobiDB-lite"/>
    </source>
</evidence>
<evidence type="ECO:0000256" key="1">
    <source>
        <dbReference type="ARBA" id="ARBA00001141"/>
    </source>
</evidence>
<comment type="similarity">
    <text evidence="4">Belongs to the 1-acyl-sn-glycerol-3-phosphate acyltransferase family.</text>
</comment>